<dbReference type="SUPFAM" id="SSF52283">
    <property type="entry name" value="Formate/glycerate dehydrogenase catalytic domain-like"/>
    <property type="match status" value="1"/>
</dbReference>
<comment type="caution">
    <text evidence="6">The sequence shown here is derived from an EMBL/GenBank/DDBJ whole genome shotgun (WGS) entry which is preliminary data.</text>
</comment>
<dbReference type="GO" id="GO:0030267">
    <property type="term" value="F:glyoxylate reductase (NADPH) activity"/>
    <property type="evidence" value="ECO:0007669"/>
    <property type="project" value="TreeGrafter"/>
</dbReference>
<comment type="similarity">
    <text evidence="1 3">Belongs to the D-isomer specific 2-hydroxyacid dehydrogenase family.</text>
</comment>
<dbReference type="InterPro" id="IPR050223">
    <property type="entry name" value="D-isomer_2-hydroxyacid_DH"/>
</dbReference>
<dbReference type="GO" id="GO:0005829">
    <property type="term" value="C:cytosol"/>
    <property type="evidence" value="ECO:0007669"/>
    <property type="project" value="TreeGrafter"/>
</dbReference>
<dbReference type="EMBL" id="QGTW01000014">
    <property type="protein sequence ID" value="PWW20848.1"/>
    <property type="molecule type" value="Genomic_DNA"/>
</dbReference>
<dbReference type="GO" id="GO:0016618">
    <property type="term" value="F:hydroxypyruvate reductase [NAD(P)H] activity"/>
    <property type="evidence" value="ECO:0007669"/>
    <property type="project" value="TreeGrafter"/>
</dbReference>
<dbReference type="Proteomes" id="UP000247150">
    <property type="component" value="Unassembled WGS sequence"/>
</dbReference>
<dbReference type="GO" id="GO:0051287">
    <property type="term" value="F:NAD binding"/>
    <property type="evidence" value="ECO:0007669"/>
    <property type="project" value="InterPro"/>
</dbReference>
<dbReference type="AlphaFoldDB" id="A0A2V2ZLR9"/>
<feature type="domain" description="D-isomer specific 2-hydroxyacid dehydrogenase catalytic" evidence="4">
    <location>
        <begin position="5"/>
        <end position="319"/>
    </location>
</feature>
<proteinExistence type="inferred from homology"/>
<dbReference type="OrthoDB" id="9805416at2"/>
<evidence type="ECO:0000256" key="1">
    <source>
        <dbReference type="ARBA" id="ARBA00005854"/>
    </source>
</evidence>
<dbReference type="Gene3D" id="3.40.50.720">
    <property type="entry name" value="NAD(P)-binding Rossmann-like Domain"/>
    <property type="match status" value="2"/>
</dbReference>
<dbReference type="Pfam" id="PF00389">
    <property type="entry name" value="2-Hacid_dh"/>
    <property type="match status" value="1"/>
</dbReference>
<evidence type="ECO:0000259" key="4">
    <source>
        <dbReference type="Pfam" id="PF00389"/>
    </source>
</evidence>
<evidence type="ECO:0000256" key="3">
    <source>
        <dbReference type="RuleBase" id="RU003719"/>
    </source>
</evidence>
<feature type="domain" description="D-isomer specific 2-hydroxyacid dehydrogenase NAD-binding" evidence="5">
    <location>
        <begin position="108"/>
        <end position="287"/>
    </location>
</feature>
<organism evidence="6 7">
    <name type="scientific">Cytobacillus oceanisediminis</name>
    <dbReference type="NCBI Taxonomy" id="665099"/>
    <lineage>
        <taxon>Bacteria</taxon>
        <taxon>Bacillati</taxon>
        <taxon>Bacillota</taxon>
        <taxon>Bacilli</taxon>
        <taxon>Bacillales</taxon>
        <taxon>Bacillaceae</taxon>
        <taxon>Cytobacillus</taxon>
    </lineage>
</organism>
<dbReference type="InterPro" id="IPR029752">
    <property type="entry name" value="D-isomer_DH_CS1"/>
</dbReference>
<dbReference type="PANTHER" id="PTHR10996:SF283">
    <property type="entry name" value="GLYOXYLATE_HYDROXYPYRUVATE REDUCTASE B"/>
    <property type="match status" value="1"/>
</dbReference>
<dbReference type="SUPFAM" id="SSF51735">
    <property type="entry name" value="NAD(P)-binding Rossmann-fold domains"/>
    <property type="match status" value="1"/>
</dbReference>
<dbReference type="InterPro" id="IPR006139">
    <property type="entry name" value="D-isomer_2_OHA_DH_cat_dom"/>
</dbReference>
<gene>
    <name evidence="6" type="ORF">DFO73_114141</name>
</gene>
<evidence type="ECO:0000259" key="5">
    <source>
        <dbReference type="Pfam" id="PF02826"/>
    </source>
</evidence>
<dbReference type="InterPro" id="IPR036291">
    <property type="entry name" value="NAD(P)-bd_dom_sf"/>
</dbReference>
<sequence>MKPKVVIYKKVPHEVLSYIKEYCQVSYYENLDSWLNPDFLKDLLDAHGLLGSSMSINKELLDKAPQLKIVCNASVGYNNFDMDELTSRGIMATNTPDVLTDTTADTIFGLLLSTARRICEMDRFVKDGKWERLIEEDLFGLDVHHKVLGIIGMGRIGSAIAKRANLGFDMEILYHNRSRNENAEKLYGAKKTELDELLSKSDFVCLMTPLTEETKDLISYREFQLMKKTAIFINGSRGETVNEEALVEALKTRQIAGAGLDVYKEEPINRDHALLQMKNTVTLPHMGSATSETRAKMAYLAAENLVKGLSGETPPSLINKSLLTAR</sequence>
<evidence type="ECO:0000256" key="2">
    <source>
        <dbReference type="ARBA" id="ARBA00023002"/>
    </source>
</evidence>
<dbReference type="FunFam" id="3.40.50.720:FF:000462">
    <property type="entry name" value="Glyoxylate reductase (NADP+)"/>
    <property type="match status" value="1"/>
</dbReference>
<evidence type="ECO:0000313" key="7">
    <source>
        <dbReference type="Proteomes" id="UP000247150"/>
    </source>
</evidence>
<keyword evidence="2 3" id="KW-0560">Oxidoreductase</keyword>
<dbReference type="RefSeq" id="WP_110066905.1">
    <property type="nucleotide sequence ID" value="NZ_QGTW01000014.1"/>
</dbReference>
<dbReference type="Pfam" id="PF02826">
    <property type="entry name" value="2-Hacid_dh_C"/>
    <property type="match status" value="1"/>
</dbReference>
<dbReference type="PROSITE" id="PS00065">
    <property type="entry name" value="D_2_HYDROXYACID_DH_1"/>
    <property type="match status" value="1"/>
</dbReference>
<accession>A0A2V2ZLR9</accession>
<dbReference type="InterPro" id="IPR006140">
    <property type="entry name" value="D-isomer_DH_NAD-bd"/>
</dbReference>
<reference evidence="6 7" key="1">
    <citation type="submission" date="2018-05" db="EMBL/GenBank/DDBJ databases">
        <title>Freshwater and sediment microbial communities from various areas in North America, analyzing microbe dynamics in response to fracking.</title>
        <authorList>
            <person name="Lamendella R."/>
        </authorList>
    </citation>
    <scope>NUCLEOTIDE SEQUENCE [LARGE SCALE GENOMIC DNA]</scope>
    <source>
        <strain evidence="6 7">15_TX</strain>
    </source>
</reference>
<dbReference type="PANTHER" id="PTHR10996">
    <property type="entry name" value="2-HYDROXYACID DEHYDROGENASE-RELATED"/>
    <property type="match status" value="1"/>
</dbReference>
<evidence type="ECO:0000313" key="6">
    <source>
        <dbReference type="EMBL" id="PWW20848.1"/>
    </source>
</evidence>
<dbReference type="CDD" id="cd05301">
    <property type="entry name" value="GDH"/>
    <property type="match status" value="1"/>
</dbReference>
<protein>
    <submittedName>
        <fullName evidence="6">Gluconate 2-dehydrogenase</fullName>
    </submittedName>
</protein>
<name>A0A2V2ZLR9_9BACI</name>